<reference evidence="2" key="1">
    <citation type="journal article" date="2017" name="Appl. Environ. Microbiol.">
        <title>Genomic analysis of Calderihabitans maritimus KKC1, a thermophilic hydrogenogenic carboxydotrophic bacterium isolated from marine sediment.</title>
        <authorList>
            <person name="Omae K."/>
            <person name="Yoneda Y."/>
            <person name="Fukuyama Y."/>
            <person name="Yoshida T."/>
            <person name="Sako Y."/>
        </authorList>
    </citation>
    <scope>NUCLEOTIDE SEQUENCE [LARGE SCALE GENOMIC DNA]</scope>
    <source>
        <strain evidence="2">KKC1</strain>
    </source>
</reference>
<evidence type="ECO:0000313" key="1">
    <source>
        <dbReference type="EMBL" id="GAW92888.1"/>
    </source>
</evidence>
<dbReference type="EMBL" id="BDGJ01000106">
    <property type="protein sequence ID" value="GAW92888.1"/>
    <property type="molecule type" value="Genomic_DNA"/>
</dbReference>
<protein>
    <submittedName>
        <fullName evidence="1">Transposase, IS4 family protein</fullName>
    </submittedName>
</protein>
<organism evidence="1 2">
    <name type="scientific">Calderihabitans maritimus</name>
    <dbReference type="NCBI Taxonomy" id="1246530"/>
    <lineage>
        <taxon>Bacteria</taxon>
        <taxon>Bacillati</taxon>
        <taxon>Bacillota</taxon>
        <taxon>Clostridia</taxon>
        <taxon>Neomoorellales</taxon>
        <taxon>Calderihabitantaceae</taxon>
        <taxon>Calderihabitans</taxon>
    </lineage>
</organism>
<evidence type="ECO:0000313" key="2">
    <source>
        <dbReference type="Proteomes" id="UP000197032"/>
    </source>
</evidence>
<accession>A0A1Z5HTZ6</accession>
<comment type="caution">
    <text evidence="1">The sequence shown here is derived from an EMBL/GenBank/DDBJ whole genome shotgun (WGS) entry which is preliminary data.</text>
</comment>
<dbReference type="AlphaFoldDB" id="A0A1Z5HTZ6"/>
<keyword evidence="2" id="KW-1185">Reference proteome</keyword>
<proteinExistence type="predicted"/>
<name>A0A1Z5HTZ6_9FIRM</name>
<sequence>RGMDQCSAASGVRVSLAEDRRIFTPLARSSYKWKTIYKKRTAVERVNARLDEAFGFEKH</sequence>
<feature type="non-terminal residue" evidence="1">
    <location>
        <position position="1"/>
    </location>
</feature>
<dbReference type="Proteomes" id="UP000197032">
    <property type="component" value="Unassembled WGS sequence"/>
</dbReference>
<gene>
    <name evidence="1" type="ORF">KKC1_20350</name>
</gene>
<feature type="non-terminal residue" evidence="1">
    <location>
        <position position="59"/>
    </location>
</feature>